<keyword evidence="5" id="KW-0804">Transcription</keyword>
<dbReference type="CDD" id="cd00130">
    <property type="entry name" value="PAS"/>
    <property type="match status" value="2"/>
</dbReference>
<feature type="domain" description="PAS" evidence="9">
    <location>
        <begin position="268"/>
        <end position="338"/>
    </location>
</feature>
<dbReference type="SUPFAM" id="SSF52172">
    <property type="entry name" value="CheY-like"/>
    <property type="match status" value="1"/>
</dbReference>
<keyword evidence="2" id="KW-0902">Two-component regulatory system</keyword>
<keyword evidence="3" id="KW-0805">Transcription regulation</keyword>
<evidence type="ECO:0000256" key="6">
    <source>
        <dbReference type="PROSITE-ProRule" id="PRU00169"/>
    </source>
</evidence>
<organism evidence="11 12">
    <name type="scientific">candidate division MSBL1 archaeon SCGC-AAA259E17</name>
    <dbReference type="NCBI Taxonomy" id="1698263"/>
    <lineage>
        <taxon>Archaea</taxon>
        <taxon>Methanobacteriati</taxon>
        <taxon>Methanobacteriota</taxon>
        <taxon>candidate division MSBL1</taxon>
    </lineage>
</organism>
<dbReference type="GO" id="GO:0000156">
    <property type="term" value="F:phosphorelay response regulator activity"/>
    <property type="evidence" value="ECO:0007669"/>
    <property type="project" value="TreeGrafter"/>
</dbReference>
<name>A0A133UES3_9EURY</name>
<dbReference type="GO" id="GO:0005829">
    <property type="term" value="C:cytosol"/>
    <property type="evidence" value="ECO:0007669"/>
    <property type="project" value="TreeGrafter"/>
</dbReference>
<protein>
    <recommendedName>
        <fullName evidence="13">Histidine kinase</fullName>
    </recommendedName>
</protein>
<evidence type="ECO:0000313" key="11">
    <source>
        <dbReference type="EMBL" id="KXA92576.1"/>
    </source>
</evidence>
<dbReference type="InterPro" id="IPR039420">
    <property type="entry name" value="WalR-like"/>
</dbReference>
<keyword evidence="4" id="KW-0238">DNA-binding</keyword>
<dbReference type="PANTHER" id="PTHR48111:SF1">
    <property type="entry name" value="TWO-COMPONENT RESPONSE REGULATOR ORR33"/>
    <property type="match status" value="1"/>
</dbReference>
<dbReference type="SUPFAM" id="SSF55785">
    <property type="entry name" value="PYP-like sensor domain (PAS domain)"/>
    <property type="match status" value="2"/>
</dbReference>
<evidence type="ECO:0000259" key="9">
    <source>
        <dbReference type="PROSITE" id="PS50112"/>
    </source>
</evidence>
<evidence type="ECO:0000256" key="1">
    <source>
        <dbReference type="ARBA" id="ARBA00022553"/>
    </source>
</evidence>
<dbReference type="EMBL" id="LHXN01000043">
    <property type="protein sequence ID" value="KXA92576.1"/>
    <property type="molecule type" value="Genomic_DNA"/>
</dbReference>
<feature type="domain" description="PAS" evidence="9">
    <location>
        <begin position="146"/>
        <end position="201"/>
    </location>
</feature>
<feature type="domain" description="PAC" evidence="10">
    <location>
        <begin position="214"/>
        <end position="267"/>
    </location>
</feature>
<feature type="domain" description="PAC" evidence="10">
    <location>
        <begin position="340"/>
        <end position="392"/>
    </location>
</feature>
<evidence type="ECO:0000259" key="10">
    <source>
        <dbReference type="PROSITE" id="PS50113"/>
    </source>
</evidence>
<dbReference type="AlphaFoldDB" id="A0A133UES3"/>
<dbReference type="PROSITE" id="PS50112">
    <property type="entry name" value="PAS"/>
    <property type="match status" value="2"/>
</dbReference>
<dbReference type="InterPro" id="IPR035965">
    <property type="entry name" value="PAS-like_dom_sf"/>
</dbReference>
<keyword evidence="1 6" id="KW-0597">Phosphoprotein</keyword>
<evidence type="ECO:0000256" key="3">
    <source>
        <dbReference type="ARBA" id="ARBA00023015"/>
    </source>
</evidence>
<sequence>MNYKDPSTQTPVRVLLVDDETSILEQGKIFLKKEQEELNIDTAASPEGGLEMLEEHDYDAIVSDYQMPQMDGLEFLEVVRNERDNDIPFIIFTGKGREEVAMDALNLGADRYLQKGGSPKPQYGVLAKAIVQEVRHHRAERERDLARKEWQKTFDALPDIVSLISPDFEFLRINERGARALGMEKEEIIGKKCYEIVHNQDAPIDACPCEKVLETGEADVGEEFEENGRHYIAAAAPVVDENGEVEAFAHTVKDITERVRAEEEKRKALKDKERIMNTVPDVVYQLDEEGQIVEWNDELVEVSGYSPQELEGKHAIDFFPDQQSEKISNAIETAFQEGFACIEVDLKTKSGEKIPYSFTATPIKDEEGKPIGLTGVGRNISERKESEECEEL</sequence>
<dbReference type="Gene3D" id="3.30.450.20">
    <property type="entry name" value="PAS domain"/>
    <property type="match status" value="2"/>
</dbReference>
<dbReference type="InterPro" id="IPR011006">
    <property type="entry name" value="CheY-like_superfamily"/>
</dbReference>
<dbReference type="NCBIfam" id="TIGR00229">
    <property type="entry name" value="sensory_box"/>
    <property type="match status" value="2"/>
</dbReference>
<dbReference type="GO" id="GO:0006355">
    <property type="term" value="P:regulation of DNA-templated transcription"/>
    <property type="evidence" value="ECO:0007669"/>
    <property type="project" value="TreeGrafter"/>
</dbReference>
<feature type="modified residue" description="4-aspartylphosphate" evidence="6">
    <location>
        <position position="64"/>
    </location>
</feature>
<dbReference type="SMART" id="SM00091">
    <property type="entry name" value="PAS"/>
    <property type="match status" value="2"/>
</dbReference>
<keyword evidence="12" id="KW-1185">Reference proteome</keyword>
<dbReference type="SMART" id="SM00448">
    <property type="entry name" value="REC"/>
    <property type="match status" value="1"/>
</dbReference>
<dbReference type="PROSITE" id="PS50113">
    <property type="entry name" value="PAC"/>
    <property type="match status" value="2"/>
</dbReference>
<dbReference type="GO" id="GO:0000976">
    <property type="term" value="F:transcription cis-regulatory region binding"/>
    <property type="evidence" value="ECO:0007669"/>
    <property type="project" value="TreeGrafter"/>
</dbReference>
<dbReference type="Proteomes" id="UP000070373">
    <property type="component" value="Unassembled WGS sequence"/>
</dbReference>
<proteinExistence type="predicted"/>
<dbReference type="Pfam" id="PF08448">
    <property type="entry name" value="PAS_4"/>
    <property type="match status" value="2"/>
</dbReference>
<evidence type="ECO:0000256" key="5">
    <source>
        <dbReference type="ARBA" id="ARBA00023163"/>
    </source>
</evidence>
<evidence type="ECO:0000259" key="8">
    <source>
        <dbReference type="PROSITE" id="PS50110"/>
    </source>
</evidence>
<dbReference type="InterPro" id="IPR001610">
    <property type="entry name" value="PAC"/>
</dbReference>
<dbReference type="InterPro" id="IPR000014">
    <property type="entry name" value="PAS"/>
</dbReference>
<dbReference type="InterPro" id="IPR013656">
    <property type="entry name" value="PAS_4"/>
</dbReference>
<comment type="caution">
    <text evidence="11">The sequence shown here is derived from an EMBL/GenBank/DDBJ whole genome shotgun (WGS) entry which is preliminary data.</text>
</comment>
<dbReference type="PROSITE" id="PS50110">
    <property type="entry name" value="RESPONSE_REGULATORY"/>
    <property type="match status" value="1"/>
</dbReference>
<dbReference type="PANTHER" id="PTHR48111">
    <property type="entry name" value="REGULATOR OF RPOS"/>
    <property type="match status" value="1"/>
</dbReference>
<evidence type="ECO:0000256" key="7">
    <source>
        <dbReference type="SAM" id="MobiDB-lite"/>
    </source>
</evidence>
<evidence type="ECO:0008006" key="13">
    <source>
        <dbReference type="Google" id="ProtNLM"/>
    </source>
</evidence>
<accession>A0A133UES3</accession>
<reference evidence="11 12" key="1">
    <citation type="journal article" date="2016" name="Sci. Rep.">
        <title>Metabolic traits of an uncultured archaeal lineage -MSBL1- from brine pools of the Red Sea.</title>
        <authorList>
            <person name="Mwirichia R."/>
            <person name="Alam I."/>
            <person name="Rashid M."/>
            <person name="Vinu M."/>
            <person name="Ba-Alawi W."/>
            <person name="Anthony Kamau A."/>
            <person name="Kamanda Ngugi D."/>
            <person name="Goker M."/>
            <person name="Klenk H.P."/>
            <person name="Bajic V."/>
            <person name="Stingl U."/>
        </authorList>
    </citation>
    <scope>NUCLEOTIDE SEQUENCE [LARGE SCALE GENOMIC DNA]</scope>
    <source>
        <strain evidence="11">SCGC-AAA259E17</strain>
    </source>
</reference>
<dbReference type="Gene3D" id="3.40.50.2300">
    <property type="match status" value="1"/>
</dbReference>
<dbReference type="InterPro" id="IPR001789">
    <property type="entry name" value="Sig_transdc_resp-reg_receiver"/>
</dbReference>
<gene>
    <name evidence="11" type="ORF">AKJ64_02810</name>
</gene>
<dbReference type="CDD" id="cd00156">
    <property type="entry name" value="REC"/>
    <property type="match status" value="1"/>
</dbReference>
<evidence type="ECO:0000313" key="12">
    <source>
        <dbReference type="Proteomes" id="UP000070373"/>
    </source>
</evidence>
<dbReference type="SMART" id="SM00086">
    <property type="entry name" value="PAC"/>
    <property type="match status" value="1"/>
</dbReference>
<evidence type="ECO:0000256" key="2">
    <source>
        <dbReference type="ARBA" id="ARBA00023012"/>
    </source>
</evidence>
<dbReference type="Pfam" id="PF00072">
    <property type="entry name" value="Response_reg"/>
    <property type="match status" value="1"/>
</dbReference>
<feature type="domain" description="Response regulatory" evidence="8">
    <location>
        <begin position="13"/>
        <end position="130"/>
    </location>
</feature>
<dbReference type="InterPro" id="IPR000700">
    <property type="entry name" value="PAS-assoc_C"/>
</dbReference>
<dbReference type="GO" id="GO:0032993">
    <property type="term" value="C:protein-DNA complex"/>
    <property type="evidence" value="ECO:0007669"/>
    <property type="project" value="TreeGrafter"/>
</dbReference>
<evidence type="ECO:0000256" key="4">
    <source>
        <dbReference type="ARBA" id="ARBA00023125"/>
    </source>
</evidence>
<feature type="region of interest" description="Disordered" evidence="7">
    <location>
        <begin position="364"/>
        <end position="392"/>
    </location>
</feature>